<dbReference type="GeneID" id="106165268"/>
<keyword evidence="6" id="KW-0325">Glycoprotein</keyword>
<dbReference type="InParanoid" id="A0A1S3ILW6"/>
<keyword evidence="5" id="KW-1015">Disulfide bond</keyword>
<accession>A0A1S3ILW6</accession>
<evidence type="ECO:0000313" key="11">
    <source>
        <dbReference type="RefSeq" id="XP_013398886.1"/>
    </source>
</evidence>
<evidence type="ECO:0000256" key="2">
    <source>
        <dbReference type="ARBA" id="ARBA00008670"/>
    </source>
</evidence>
<comment type="similarity">
    <text evidence="2">Belongs to the tumor necrosis factor family.</text>
</comment>
<reference evidence="11" key="1">
    <citation type="submission" date="2025-08" db="UniProtKB">
        <authorList>
            <consortium name="RefSeq"/>
        </authorList>
    </citation>
    <scope>IDENTIFICATION</scope>
    <source>
        <tissue evidence="11">Gonads</tissue>
    </source>
</reference>
<dbReference type="Proteomes" id="UP000085678">
    <property type="component" value="Unplaced"/>
</dbReference>
<dbReference type="InterPro" id="IPR021184">
    <property type="entry name" value="TNF_CS"/>
</dbReference>
<dbReference type="GO" id="GO:0005615">
    <property type="term" value="C:extracellular space"/>
    <property type="evidence" value="ECO:0007669"/>
    <property type="project" value="UniProtKB-KW"/>
</dbReference>
<feature type="transmembrane region" description="Helical" evidence="8">
    <location>
        <begin position="14"/>
        <end position="41"/>
    </location>
</feature>
<proteinExistence type="inferred from homology"/>
<dbReference type="PROSITE" id="PS00251">
    <property type="entry name" value="THD_1"/>
    <property type="match status" value="1"/>
</dbReference>
<dbReference type="GO" id="GO:0005164">
    <property type="term" value="F:tumor necrosis factor receptor binding"/>
    <property type="evidence" value="ECO:0007669"/>
    <property type="project" value="InterPro"/>
</dbReference>
<organism evidence="10 11">
    <name type="scientific">Lingula anatina</name>
    <name type="common">Brachiopod</name>
    <name type="synonym">Lingula unguis</name>
    <dbReference type="NCBI Taxonomy" id="7574"/>
    <lineage>
        <taxon>Eukaryota</taxon>
        <taxon>Metazoa</taxon>
        <taxon>Spiralia</taxon>
        <taxon>Lophotrochozoa</taxon>
        <taxon>Brachiopoda</taxon>
        <taxon>Linguliformea</taxon>
        <taxon>Lingulata</taxon>
        <taxon>Lingulida</taxon>
        <taxon>Linguloidea</taxon>
        <taxon>Lingulidae</taxon>
        <taxon>Lingula</taxon>
    </lineage>
</organism>
<feature type="region of interest" description="Disordered" evidence="7">
    <location>
        <begin position="89"/>
        <end position="130"/>
    </location>
</feature>
<dbReference type="RefSeq" id="XP_013398886.1">
    <property type="nucleotide sequence ID" value="XM_013543432.1"/>
</dbReference>
<evidence type="ECO:0000256" key="3">
    <source>
        <dbReference type="ARBA" id="ARBA00022514"/>
    </source>
</evidence>
<keyword evidence="3" id="KW-0202">Cytokine</keyword>
<dbReference type="AlphaFoldDB" id="A0A1S3ILW6"/>
<dbReference type="PROSITE" id="PS50049">
    <property type="entry name" value="THD_2"/>
    <property type="match status" value="1"/>
</dbReference>
<name>A0A1S3ILW6_LINAN</name>
<evidence type="ECO:0000256" key="7">
    <source>
        <dbReference type="SAM" id="MobiDB-lite"/>
    </source>
</evidence>
<dbReference type="GO" id="GO:0005125">
    <property type="term" value="F:cytokine activity"/>
    <property type="evidence" value="ECO:0007669"/>
    <property type="project" value="UniProtKB-KW"/>
</dbReference>
<evidence type="ECO:0000256" key="8">
    <source>
        <dbReference type="SAM" id="Phobius"/>
    </source>
</evidence>
<evidence type="ECO:0000259" key="9">
    <source>
        <dbReference type="PROSITE" id="PS50049"/>
    </source>
</evidence>
<protein>
    <submittedName>
        <fullName evidence="11">Uncharacterized protein LOC106165268</fullName>
    </submittedName>
</protein>
<dbReference type="Gene3D" id="2.60.120.40">
    <property type="match status" value="1"/>
</dbReference>
<feature type="domain" description="THD" evidence="9">
    <location>
        <begin position="124"/>
        <end position="311"/>
    </location>
</feature>
<dbReference type="PANTHER" id="PTHR15151:SF24">
    <property type="entry name" value="A PROLIFERATION-INDUCING LIGAND-LIKE PROTEIN-RELATED"/>
    <property type="match status" value="1"/>
</dbReference>
<evidence type="ECO:0000256" key="5">
    <source>
        <dbReference type="ARBA" id="ARBA00023157"/>
    </source>
</evidence>
<dbReference type="InterPro" id="IPR006052">
    <property type="entry name" value="TNF_dom"/>
</dbReference>
<gene>
    <name evidence="11" type="primary">LOC106165268</name>
</gene>
<dbReference type="InterPro" id="IPR051748">
    <property type="entry name" value="TNF_Ligand_Superfamily"/>
</dbReference>
<dbReference type="InterPro" id="IPR008983">
    <property type="entry name" value="Tumour_necrosis_fac-like_dom"/>
</dbReference>
<keyword evidence="10" id="KW-1185">Reference proteome</keyword>
<dbReference type="GO" id="GO:0016020">
    <property type="term" value="C:membrane"/>
    <property type="evidence" value="ECO:0007669"/>
    <property type="project" value="InterPro"/>
</dbReference>
<evidence type="ECO:0000313" key="10">
    <source>
        <dbReference type="Proteomes" id="UP000085678"/>
    </source>
</evidence>
<dbReference type="SUPFAM" id="SSF49842">
    <property type="entry name" value="TNF-like"/>
    <property type="match status" value="1"/>
</dbReference>
<comment type="subcellular location">
    <subcellularLocation>
        <location evidence="1">Secreted</location>
    </subcellularLocation>
</comment>
<dbReference type="PANTHER" id="PTHR15151">
    <property type="entry name" value="PROTEIN EIGER"/>
    <property type="match status" value="1"/>
</dbReference>
<dbReference type="GO" id="GO:0006955">
    <property type="term" value="P:immune response"/>
    <property type="evidence" value="ECO:0007669"/>
    <property type="project" value="InterPro"/>
</dbReference>
<keyword evidence="4" id="KW-0964">Secreted</keyword>
<dbReference type="KEGG" id="lak:106165268"/>
<keyword evidence="8" id="KW-0472">Membrane</keyword>
<sequence length="311" mass="35118">MELRASERLRQSSVVKICLVGGGAGALCAVMICAVVLSLALDQGFVNDFTQRQLAANSHPESTRNEVQVLGSLVHSRSKRWLNKGQQFAEPSSTLRKRNPRDLEDKISGHKRHQRNRRSVESKPSIHLVPKTGGNPSVAPVLSDGTFCHWRHLTLSNDGSLYYDAYHNVVVITKPGVYYVYGQVYVRATSDKNVSFCLFRGHRKRHKWFIFDLNTHDLSGALVCGLLQPRFDFTPTQFQLTNEEVVIELPRDKMRHAYRTRATSMVSGVFYFDENDTVSMAIAGGTDVSEHREDLQIGLQHNFTYFGAFMV</sequence>
<evidence type="ECO:0000256" key="1">
    <source>
        <dbReference type="ARBA" id="ARBA00004613"/>
    </source>
</evidence>
<evidence type="ECO:0000256" key="4">
    <source>
        <dbReference type="ARBA" id="ARBA00022525"/>
    </source>
</evidence>
<keyword evidence="8" id="KW-0812">Transmembrane</keyword>
<keyword evidence="8" id="KW-1133">Transmembrane helix</keyword>
<evidence type="ECO:0000256" key="6">
    <source>
        <dbReference type="ARBA" id="ARBA00023180"/>
    </source>
</evidence>